<keyword evidence="2" id="KW-0472">Membrane</keyword>
<dbReference type="EMBL" id="LGRX02028699">
    <property type="protein sequence ID" value="KAK3247727.1"/>
    <property type="molecule type" value="Genomic_DNA"/>
</dbReference>
<dbReference type="EMBL" id="LGRX02011093">
    <property type="protein sequence ID" value="KAK3269270.1"/>
    <property type="molecule type" value="Genomic_DNA"/>
</dbReference>
<protein>
    <submittedName>
        <fullName evidence="3">Uncharacterized protein</fullName>
    </submittedName>
</protein>
<reference evidence="3" key="2">
    <citation type="submission" date="2023-06" db="EMBL/GenBank/DDBJ databases">
        <title>Long-read-based genome assembly of the green algal bacterivore Cymbomonas tetramitiformis.</title>
        <authorList>
            <person name="Gyaltshen Y."/>
            <person name="Rozenberg A."/>
            <person name="Paasch A."/>
            <person name="Burns J.A."/>
            <person name="Warring S."/>
            <person name="Larson R."/>
            <person name="Maurer-Alcala X."/>
            <person name="Dacks J."/>
            <person name="Kim E."/>
        </authorList>
    </citation>
    <scope>NUCLEOTIDE SEQUENCE</scope>
    <source>
        <strain evidence="3">PLY_AMNH</strain>
    </source>
</reference>
<organism evidence="3 5">
    <name type="scientific">Cymbomonas tetramitiformis</name>
    <dbReference type="NCBI Taxonomy" id="36881"/>
    <lineage>
        <taxon>Eukaryota</taxon>
        <taxon>Viridiplantae</taxon>
        <taxon>Chlorophyta</taxon>
        <taxon>Pyramimonadophyceae</taxon>
        <taxon>Pyramimonadales</taxon>
        <taxon>Pyramimonadaceae</taxon>
        <taxon>Cymbomonas</taxon>
    </lineage>
</organism>
<evidence type="ECO:0000256" key="1">
    <source>
        <dbReference type="SAM" id="MobiDB-lite"/>
    </source>
</evidence>
<dbReference type="Proteomes" id="UP001190700">
    <property type="component" value="Unassembled WGS sequence"/>
</dbReference>
<feature type="region of interest" description="Disordered" evidence="1">
    <location>
        <begin position="1"/>
        <end position="27"/>
    </location>
</feature>
<keyword evidence="5" id="KW-1185">Reference proteome</keyword>
<keyword evidence="2" id="KW-0812">Transmembrane</keyword>
<evidence type="ECO:0000313" key="4">
    <source>
        <dbReference type="EMBL" id="KAK3269270.1"/>
    </source>
</evidence>
<feature type="transmembrane region" description="Helical" evidence="2">
    <location>
        <begin position="109"/>
        <end position="129"/>
    </location>
</feature>
<comment type="caution">
    <text evidence="3">The sequence shown here is derived from an EMBL/GenBank/DDBJ whole genome shotgun (WGS) entry which is preliminary data.</text>
</comment>
<gene>
    <name evidence="4" type="ORF">CYMTET_22282</name>
    <name evidence="3" type="ORF">CYMTET_42783</name>
</gene>
<feature type="transmembrane region" description="Helical" evidence="2">
    <location>
        <begin position="341"/>
        <end position="360"/>
    </location>
</feature>
<accession>A0AAE0C3H5</accession>
<keyword evidence="2" id="KW-1133">Transmembrane helix</keyword>
<evidence type="ECO:0000313" key="3">
    <source>
        <dbReference type="EMBL" id="KAK3247727.1"/>
    </source>
</evidence>
<reference evidence="3 5" key="1">
    <citation type="journal article" date="2015" name="Genome Biol. Evol.">
        <title>Comparative Genomics of a Bacterivorous Green Alga Reveals Evolutionary Causalities and Consequences of Phago-Mixotrophic Mode of Nutrition.</title>
        <authorList>
            <person name="Burns J.A."/>
            <person name="Paasch A."/>
            <person name="Narechania A."/>
            <person name="Kim E."/>
        </authorList>
    </citation>
    <scope>NUCLEOTIDE SEQUENCE [LARGE SCALE GENOMIC DNA]</scope>
    <source>
        <strain evidence="3">PLY_AMNH</strain>
    </source>
</reference>
<proteinExistence type="predicted"/>
<dbReference type="AlphaFoldDB" id="A0AAE0C3H5"/>
<name>A0AAE0C3H5_9CHLO</name>
<evidence type="ECO:0000313" key="5">
    <source>
        <dbReference type="Proteomes" id="UP001190700"/>
    </source>
</evidence>
<sequence length="383" mass="43166">MPTDLPPVEHTSGAVSPPQSPPQSPQIVYPLKENWMARTLKHIYPQAESKSAKRARDWSSVFDFQEAPPDQEASFSRNSAKANADYGASPLKLMLNMDPYQNRPKTPKLFSGFFHVLVILPAIVIYAMFTLAHCVKESRKVSCTNNVVWTLYAEPLPLQIECLAPSGCWISSSYENDNICATHIPASEQGCAFVEHHHRQTFHVCYSSVAEWGMVALWHSNDTEYGLATVSQMIMPDSSLMDTKVKISHGTFKTVVVNTQNFSLPLEDENRFEYFSDMKHREVYVRESACLPELPQATQQAIQNDPQQIQRGYPNQGQYSAANIPLESFYFFIECNTLSSWYTTFLGAVGGFISLAYSAGRIFTQAVNTRFQCKQLYDCFSGN</sequence>
<evidence type="ECO:0000256" key="2">
    <source>
        <dbReference type="SAM" id="Phobius"/>
    </source>
</evidence>